<comment type="catalytic activity">
    <reaction evidence="3">
        <text>ATP + H2O = ADP + phosphate + H(+)</text>
        <dbReference type="Rhea" id="RHEA:13065"/>
        <dbReference type="ChEBI" id="CHEBI:15377"/>
        <dbReference type="ChEBI" id="CHEBI:15378"/>
        <dbReference type="ChEBI" id="CHEBI:30616"/>
        <dbReference type="ChEBI" id="CHEBI:43474"/>
        <dbReference type="ChEBI" id="CHEBI:456216"/>
        <dbReference type="EC" id="5.6.2.3"/>
    </reaction>
</comment>
<keyword evidence="3" id="KW-0227">DNA damage</keyword>
<dbReference type="GO" id="GO:0017116">
    <property type="term" value="F:single-stranded DNA helicase activity"/>
    <property type="evidence" value="ECO:0007669"/>
    <property type="project" value="TreeGrafter"/>
</dbReference>
<dbReference type="CDD" id="cd18809">
    <property type="entry name" value="SF1_C_RecD"/>
    <property type="match status" value="1"/>
</dbReference>
<evidence type="ECO:0000256" key="1">
    <source>
        <dbReference type="ARBA" id="ARBA00022741"/>
    </source>
</evidence>
<keyword evidence="3" id="KW-0540">Nuclease</keyword>
<dbReference type="InterPro" id="IPR050534">
    <property type="entry name" value="Coronavir_polyprotein_1ab"/>
</dbReference>
<dbReference type="OrthoDB" id="9803432at2"/>
<dbReference type="HAMAP" id="MF_01487">
    <property type="entry name" value="RecD"/>
    <property type="match status" value="1"/>
</dbReference>
<comment type="function">
    <text evidence="3">A helicase/nuclease that prepares dsDNA breaks (DSB) for recombinational DNA repair. Binds to DSBs and unwinds DNA via a highly rapid and processive ATP-dependent bidirectional helicase activity. Unwinds dsDNA until it encounters a Chi (crossover hotspot instigator) sequence from the 3' direction. Cuts ssDNA a few nucleotides 3' to the Chi site. The properties and activities of the enzyme are changed at Chi. The Chi-altered holoenzyme produces a long 3'-ssDNA overhang and facilitates RecA-binding to the ssDNA for homologous DNA recombination and repair. Holoenzyme degrades any linearized DNA that is unable to undergo homologous recombination. In the holoenzyme this subunit has ssDNA-dependent ATPase and 5'-3' helicase activity. When added to pre-assembled RecBC greatly stimulates nuclease activity and augments holoenzyme processivity. Negatively regulates the RecA-loading ability of RecBCD.</text>
</comment>
<dbReference type="Gene3D" id="3.40.50.300">
    <property type="entry name" value="P-loop containing nucleotide triphosphate hydrolases"/>
    <property type="match status" value="3"/>
</dbReference>
<evidence type="ECO:0000313" key="6">
    <source>
        <dbReference type="Proteomes" id="UP000253940"/>
    </source>
</evidence>
<dbReference type="PANTHER" id="PTHR43788">
    <property type="entry name" value="DNA2/NAM7 HELICASE FAMILY MEMBER"/>
    <property type="match status" value="1"/>
</dbReference>
<keyword evidence="3 5" id="KW-0378">Hydrolase</keyword>
<keyword evidence="3" id="KW-0234">DNA repair</keyword>
<dbReference type="InterPro" id="IPR027417">
    <property type="entry name" value="P-loop_NTPase"/>
</dbReference>
<gene>
    <name evidence="3 5" type="primary">recD</name>
    <name evidence="5" type="ORF">HYN46_13270</name>
</gene>
<dbReference type="InterPro" id="IPR027785">
    <property type="entry name" value="UvrD-like_helicase_C"/>
</dbReference>
<evidence type="ECO:0000313" key="5">
    <source>
        <dbReference type="EMBL" id="AXI03716.1"/>
    </source>
</evidence>
<dbReference type="GO" id="GO:0008854">
    <property type="term" value="F:exodeoxyribonuclease V activity"/>
    <property type="evidence" value="ECO:0007669"/>
    <property type="project" value="InterPro"/>
</dbReference>
<dbReference type="Proteomes" id="UP000253940">
    <property type="component" value="Chromosome"/>
</dbReference>
<organism evidence="5 6">
    <name type="scientific">Aquirhabdus parva</name>
    <dbReference type="NCBI Taxonomy" id="2283318"/>
    <lineage>
        <taxon>Bacteria</taxon>
        <taxon>Pseudomonadati</taxon>
        <taxon>Pseudomonadota</taxon>
        <taxon>Gammaproteobacteria</taxon>
        <taxon>Moraxellales</taxon>
        <taxon>Moraxellaceae</taxon>
        <taxon>Aquirhabdus</taxon>
    </lineage>
</organism>
<keyword evidence="3" id="KW-0238">DNA-binding</keyword>
<evidence type="ECO:0000256" key="3">
    <source>
        <dbReference type="HAMAP-Rule" id="MF_01487"/>
    </source>
</evidence>
<dbReference type="GO" id="GO:0043139">
    <property type="term" value="F:5'-3' DNA helicase activity"/>
    <property type="evidence" value="ECO:0007669"/>
    <property type="project" value="UniProtKB-UniRule"/>
</dbReference>
<keyword evidence="2 3" id="KW-0067">ATP-binding</keyword>
<dbReference type="InterPro" id="IPR003593">
    <property type="entry name" value="AAA+_ATPase"/>
</dbReference>
<dbReference type="RefSeq" id="WP_114899824.1">
    <property type="nucleotide sequence ID" value="NZ_CP031222.1"/>
</dbReference>
<reference evidence="5 6" key="1">
    <citation type="submission" date="2018-07" db="EMBL/GenBank/DDBJ databases">
        <title>Genome sequencing of Moraxellaceae gen. HYN0046.</title>
        <authorList>
            <person name="Kim M."/>
            <person name="Yi H."/>
        </authorList>
    </citation>
    <scope>NUCLEOTIDE SEQUENCE [LARGE SCALE GENOMIC DNA]</scope>
    <source>
        <strain evidence="5 6">HYN0046</strain>
    </source>
</reference>
<dbReference type="GO" id="GO:0005524">
    <property type="term" value="F:ATP binding"/>
    <property type="evidence" value="ECO:0007669"/>
    <property type="project" value="UniProtKB-UniRule"/>
</dbReference>
<comment type="similarity">
    <text evidence="3">Belongs to the RecD family.</text>
</comment>
<keyword evidence="3" id="KW-0347">Helicase</keyword>
<feature type="binding site" evidence="3">
    <location>
        <begin position="167"/>
        <end position="174"/>
    </location>
    <ligand>
        <name>ATP</name>
        <dbReference type="ChEBI" id="CHEBI:30616"/>
    </ligand>
</feature>
<evidence type="ECO:0000259" key="4">
    <source>
        <dbReference type="SMART" id="SM00382"/>
    </source>
</evidence>
<protein>
    <recommendedName>
        <fullName evidence="3">RecBCD enzyme subunit RecD</fullName>
        <ecNumber evidence="3">5.6.2.3</ecNumber>
    </recommendedName>
    <alternativeName>
        <fullName evidence="3">DNA 5'-3' helicase subunit RecD</fullName>
    </alternativeName>
    <alternativeName>
        <fullName evidence="3">Exonuclease V subunit RecD</fullName>
        <shortName evidence="3">ExoV subunit RecD</shortName>
    </alternativeName>
    <alternativeName>
        <fullName evidence="3">Helicase/nuclease RecBCD subunit RecD</fullName>
    </alternativeName>
</protein>
<dbReference type="EC" id="5.6.2.3" evidence="3"/>
<dbReference type="GO" id="GO:0003677">
    <property type="term" value="F:DNA binding"/>
    <property type="evidence" value="ECO:0007669"/>
    <property type="project" value="UniProtKB-UniRule"/>
</dbReference>
<sequence length="577" mass="63055">MSDRILLKTPQQDTQDEVPAWSQVLAQNLLGKFPETQAHTRETLAGYIVQLGTALELGDTCLKQTTNHLNPEEAEWLRHPLVASGEHALTQPAPLVVEQADAESRYVYFYRHWHQEWKLAERLAALLNPATAPAAVAVDLSQETSLKDLQRQAIELAARHPFTLITGGPGTGKTYTLARIVKALQQAAPQLRVALAAPTGKAAQRMQSVLSNEFKQAGVSGAQIQTAQTIHRLLGLGGRSTPRYHRSEPLPFDLIVIDEGSMLDLALASLLFDAIAVGTRVIILGDANQLAAVDAGAVLADLDAVPALAPYRVALQESSRFKADEGIGLLAAGVLNQQEDAVLKALTTSAQVQYINLAKTPNSAVFHQLWQGFQPYFEVLLKLKGASHPLTEDQVKALFLAFDQFRVLCAQRAGDLGAHAINRSIGEALQQALGHSLIKREGWYSGRPAMMTRNDYGLRISNGDIGVCLVDQTGREWVYFPDRPAPIAATRLPPEQIETAFALTIHKSQGSEFRQVAMVLDDSAEEMLTRELIYTAITRAKEGVQVWSKQALLLQAIHKKSNRISGLMNQIARKIAG</sequence>
<dbReference type="CDD" id="cd17933">
    <property type="entry name" value="DEXSc_RecD-like"/>
    <property type="match status" value="1"/>
</dbReference>
<evidence type="ECO:0000256" key="2">
    <source>
        <dbReference type="ARBA" id="ARBA00022840"/>
    </source>
</evidence>
<dbReference type="NCBIfam" id="TIGR01447">
    <property type="entry name" value="recD"/>
    <property type="match status" value="1"/>
</dbReference>
<dbReference type="GO" id="GO:0009338">
    <property type="term" value="C:exodeoxyribonuclease V complex"/>
    <property type="evidence" value="ECO:0007669"/>
    <property type="project" value="InterPro"/>
</dbReference>
<dbReference type="GO" id="GO:0000724">
    <property type="term" value="P:double-strand break repair via homologous recombination"/>
    <property type="evidence" value="ECO:0007669"/>
    <property type="project" value="UniProtKB-UniRule"/>
</dbReference>
<name>A0A345P8V7_9GAMM</name>
<dbReference type="InterPro" id="IPR006344">
    <property type="entry name" value="RecD"/>
</dbReference>
<comment type="miscellaneous">
    <text evidence="3">In the RecBCD complex, RecB has a slow 3'-5' helicase, an exonuclease activity and loads RecA onto ssDNA, RecD has a fast 5'-3' helicase activity, while RecC stimulates the ATPase and processivity of the RecB helicase and contributes to recognition of the Chi site.</text>
</comment>
<keyword evidence="1 3" id="KW-0547">Nucleotide-binding</keyword>
<keyword evidence="3" id="KW-0413">Isomerase</keyword>
<dbReference type="KEGG" id="mbah:HYN46_13270"/>
<proteinExistence type="inferred from homology"/>
<dbReference type="SMART" id="SM00382">
    <property type="entry name" value="AAA"/>
    <property type="match status" value="1"/>
</dbReference>
<feature type="domain" description="AAA+ ATPase" evidence="4">
    <location>
        <begin position="159"/>
        <end position="303"/>
    </location>
</feature>
<dbReference type="Pfam" id="PF13538">
    <property type="entry name" value="UvrD_C_2"/>
    <property type="match status" value="1"/>
</dbReference>
<dbReference type="GO" id="GO:0016887">
    <property type="term" value="F:ATP hydrolysis activity"/>
    <property type="evidence" value="ECO:0007669"/>
    <property type="project" value="RHEA"/>
</dbReference>
<keyword evidence="6" id="KW-1185">Reference proteome</keyword>
<dbReference type="Pfam" id="PF13245">
    <property type="entry name" value="AAA_19"/>
    <property type="match status" value="1"/>
</dbReference>
<comment type="subunit">
    <text evidence="3">Heterotrimer of RecB, RecC and RecD. All subunits contribute to DNA-binding.</text>
</comment>
<accession>A0A345P8V7</accession>
<dbReference type="AlphaFoldDB" id="A0A345P8V7"/>
<keyword evidence="3" id="KW-0269">Exonuclease</keyword>
<dbReference type="PANTHER" id="PTHR43788:SF6">
    <property type="entry name" value="DNA HELICASE B"/>
    <property type="match status" value="1"/>
</dbReference>
<dbReference type="SUPFAM" id="SSF52540">
    <property type="entry name" value="P-loop containing nucleoside triphosphate hydrolases"/>
    <property type="match status" value="1"/>
</dbReference>
<dbReference type="EMBL" id="CP031222">
    <property type="protein sequence ID" value="AXI03716.1"/>
    <property type="molecule type" value="Genomic_DNA"/>
</dbReference>